<protein>
    <recommendedName>
        <fullName evidence="3">HTH CENPB-type domain-containing protein</fullName>
    </recommendedName>
</protein>
<proteinExistence type="predicted"/>
<feature type="compositionally biased region" description="Polar residues" evidence="2">
    <location>
        <begin position="1"/>
        <end position="22"/>
    </location>
</feature>
<dbReference type="Pfam" id="PF03221">
    <property type="entry name" value="HTH_Tnp_Tc5"/>
    <property type="match status" value="1"/>
</dbReference>
<dbReference type="EMBL" id="QJNS01000040">
    <property type="protein sequence ID" value="RYO91522.1"/>
    <property type="molecule type" value="Genomic_DNA"/>
</dbReference>
<feature type="region of interest" description="Disordered" evidence="2">
    <location>
        <begin position="57"/>
        <end position="83"/>
    </location>
</feature>
<feature type="region of interest" description="Disordered" evidence="2">
    <location>
        <begin position="1"/>
        <end position="30"/>
    </location>
</feature>
<keyword evidence="1" id="KW-0238">DNA-binding</keyword>
<reference evidence="4 5" key="1">
    <citation type="submission" date="2018-06" db="EMBL/GenBank/DDBJ databases">
        <title>Complete Genomes of Monosporascus.</title>
        <authorList>
            <person name="Robinson A.J."/>
            <person name="Natvig D.O."/>
        </authorList>
    </citation>
    <scope>NUCLEOTIDE SEQUENCE [LARGE SCALE GENOMIC DNA]</scope>
    <source>
        <strain evidence="4 5">CBS 609.92</strain>
    </source>
</reference>
<dbReference type="InterPro" id="IPR006600">
    <property type="entry name" value="HTH_CenpB_DNA-bd_dom"/>
</dbReference>
<dbReference type="Proteomes" id="UP000294003">
    <property type="component" value="Unassembled WGS sequence"/>
</dbReference>
<evidence type="ECO:0000259" key="3">
    <source>
        <dbReference type="Pfam" id="PF03221"/>
    </source>
</evidence>
<comment type="caution">
    <text evidence="4">The sequence shown here is derived from an EMBL/GenBank/DDBJ whole genome shotgun (WGS) entry which is preliminary data.</text>
</comment>
<evidence type="ECO:0000313" key="4">
    <source>
        <dbReference type="EMBL" id="RYO91522.1"/>
    </source>
</evidence>
<evidence type="ECO:0000256" key="1">
    <source>
        <dbReference type="ARBA" id="ARBA00023125"/>
    </source>
</evidence>
<keyword evidence="5" id="KW-1185">Reference proteome</keyword>
<evidence type="ECO:0000256" key="2">
    <source>
        <dbReference type="SAM" id="MobiDB-lite"/>
    </source>
</evidence>
<sequence>MIGKESTASSPLLQFESSTQCPRISLDPSPELWFRFPPQIQRATEQSLEMWDDGRAAMAMSGSEPPPESASQPGPLDRIDETSGSMTFPEVLALYLGRYAQKQMRQGIIPTDRMFQDEARRIMFDSADPWDQTIADNNDWLSCFRSRHLRDTPGGQEGST</sequence>
<gene>
    <name evidence="4" type="ORF">DL762_002136</name>
</gene>
<accession>A0ABY0HET7</accession>
<evidence type="ECO:0000313" key="5">
    <source>
        <dbReference type="Proteomes" id="UP000294003"/>
    </source>
</evidence>
<name>A0ABY0HET7_9PEZI</name>
<feature type="domain" description="HTH CENPB-type" evidence="3">
    <location>
        <begin position="99"/>
        <end position="148"/>
    </location>
</feature>
<organism evidence="4 5">
    <name type="scientific">Monosporascus cannonballus</name>
    <dbReference type="NCBI Taxonomy" id="155416"/>
    <lineage>
        <taxon>Eukaryota</taxon>
        <taxon>Fungi</taxon>
        <taxon>Dikarya</taxon>
        <taxon>Ascomycota</taxon>
        <taxon>Pezizomycotina</taxon>
        <taxon>Sordariomycetes</taxon>
        <taxon>Xylariomycetidae</taxon>
        <taxon>Xylariales</taxon>
        <taxon>Xylariales incertae sedis</taxon>
        <taxon>Monosporascus</taxon>
    </lineage>
</organism>